<proteinExistence type="predicted"/>
<dbReference type="Proteomes" id="UP000887565">
    <property type="component" value="Unplaced"/>
</dbReference>
<sequence>MGFVAIVVIVIAMGVVGIVMAIQMNGMGVARIMAVIGGIVTARRGGCGNGEYCRYAIQLSIKPMAVL</sequence>
<name>A0A915KFY7_ROMCU</name>
<protein>
    <submittedName>
        <fullName evidence="3">Uncharacterized protein</fullName>
    </submittedName>
</protein>
<feature type="transmembrane region" description="Helical" evidence="1">
    <location>
        <begin position="6"/>
        <end position="24"/>
    </location>
</feature>
<keyword evidence="2" id="KW-1185">Reference proteome</keyword>
<evidence type="ECO:0000313" key="3">
    <source>
        <dbReference type="WBParaSite" id="nRc.2.0.1.t36884-RA"/>
    </source>
</evidence>
<evidence type="ECO:0000256" key="1">
    <source>
        <dbReference type="SAM" id="Phobius"/>
    </source>
</evidence>
<accession>A0A915KFY7</accession>
<dbReference type="WBParaSite" id="nRc.2.0.1.t36884-RA">
    <property type="protein sequence ID" value="nRc.2.0.1.t36884-RA"/>
    <property type="gene ID" value="nRc.2.0.1.g36884"/>
</dbReference>
<dbReference type="AlphaFoldDB" id="A0A915KFY7"/>
<keyword evidence="1" id="KW-0812">Transmembrane</keyword>
<evidence type="ECO:0000313" key="2">
    <source>
        <dbReference type="Proteomes" id="UP000887565"/>
    </source>
</evidence>
<reference evidence="3" key="1">
    <citation type="submission" date="2022-11" db="UniProtKB">
        <authorList>
            <consortium name="WormBaseParasite"/>
        </authorList>
    </citation>
    <scope>IDENTIFICATION</scope>
</reference>
<keyword evidence="1" id="KW-0472">Membrane</keyword>
<keyword evidence="1" id="KW-1133">Transmembrane helix</keyword>
<organism evidence="2 3">
    <name type="scientific">Romanomermis culicivorax</name>
    <name type="common">Nematode worm</name>
    <dbReference type="NCBI Taxonomy" id="13658"/>
    <lineage>
        <taxon>Eukaryota</taxon>
        <taxon>Metazoa</taxon>
        <taxon>Ecdysozoa</taxon>
        <taxon>Nematoda</taxon>
        <taxon>Enoplea</taxon>
        <taxon>Dorylaimia</taxon>
        <taxon>Mermithida</taxon>
        <taxon>Mermithoidea</taxon>
        <taxon>Mermithidae</taxon>
        <taxon>Romanomermis</taxon>
    </lineage>
</organism>